<dbReference type="Gene3D" id="1.20.1740.10">
    <property type="entry name" value="Amino acid/polyamine transporter I"/>
    <property type="match status" value="1"/>
</dbReference>
<dbReference type="RefSeq" id="WP_234868190.1">
    <property type="nucleotide sequence ID" value="NZ_JAKEVY010000006.1"/>
</dbReference>
<evidence type="ECO:0000313" key="8">
    <source>
        <dbReference type="EMBL" id="MCF1716756.1"/>
    </source>
</evidence>
<gene>
    <name evidence="8" type="ORF">L0U88_19090</name>
</gene>
<feature type="transmembrane region" description="Helical" evidence="7">
    <location>
        <begin position="147"/>
        <end position="166"/>
    </location>
</feature>
<evidence type="ECO:0000256" key="6">
    <source>
        <dbReference type="ARBA" id="ARBA00023136"/>
    </source>
</evidence>
<reference evidence="8 9" key="1">
    <citation type="submission" date="2022-01" db="EMBL/GenBank/DDBJ databases">
        <title>Flavihumibacter sp. nov., isolated from sediment of a river.</title>
        <authorList>
            <person name="Liu H."/>
        </authorList>
    </citation>
    <scope>NUCLEOTIDE SEQUENCE [LARGE SCALE GENOMIC DNA]</scope>
    <source>
        <strain evidence="8 9">RY-1</strain>
    </source>
</reference>
<keyword evidence="3 7" id="KW-0812">Transmembrane</keyword>
<organism evidence="8 9">
    <name type="scientific">Flavihumibacter fluminis</name>
    <dbReference type="NCBI Taxonomy" id="2909236"/>
    <lineage>
        <taxon>Bacteria</taxon>
        <taxon>Pseudomonadati</taxon>
        <taxon>Bacteroidota</taxon>
        <taxon>Chitinophagia</taxon>
        <taxon>Chitinophagales</taxon>
        <taxon>Chitinophagaceae</taxon>
        <taxon>Flavihumibacter</taxon>
    </lineage>
</organism>
<keyword evidence="6 7" id="KW-0472">Membrane</keyword>
<keyword evidence="5 7" id="KW-1133">Transmembrane helix</keyword>
<evidence type="ECO:0000256" key="7">
    <source>
        <dbReference type="SAM" id="Phobius"/>
    </source>
</evidence>
<evidence type="ECO:0000256" key="3">
    <source>
        <dbReference type="ARBA" id="ARBA00022692"/>
    </source>
</evidence>
<dbReference type="InterPro" id="IPR001046">
    <property type="entry name" value="NRAMP_fam"/>
</dbReference>
<dbReference type="EMBL" id="JAKEVY010000006">
    <property type="protein sequence ID" value="MCF1716756.1"/>
    <property type="molecule type" value="Genomic_DNA"/>
</dbReference>
<feature type="transmembrane region" description="Helical" evidence="7">
    <location>
        <begin position="122"/>
        <end position="140"/>
    </location>
</feature>
<feature type="transmembrane region" description="Helical" evidence="7">
    <location>
        <begin position="186"/>
        <end position="207"/>
    </location>
</feature>
<sequence>MTDKHSIGNWLSRLGPGIITAALVFGPSKMTITSRLGAEYGYALTWIIVVAIFFMISYANMGARVGANAPGTFLSVLRKKWGNAAAIAIGFGIFLVTASFQAGNAIGVGISLSESTHTKPNGWILLFTGASIALLFFRSFYAVLEKLMIALVGLMLFAFASTLLMTKPSLSGIASGLVPTVPQGSTGLIIAFIASCFSIVGAVYQSYLERERRRLKPHLSNGNSSATTGILILGIMSAVVLICAAAVLHPQQIQVTNAAGMAKALEPLYGEYASGLFYLGLFGASFSSLVGNATVGGSLMGDALGWGDGFRDTKVKFLIATVMIIGATVAVLFGKLPLEMIILAQSITIFLVPFIGFALLSIANDKTIMGSKVNTRYQSLVGYLGWLLITVLAVFNFYELFIK</sequence>
<feature type="transmembrane region" description="Helical" evidence="7">
    <location>
        <begin position="380"/>
        <end position="398"/>
    </location>
</feature>
<dbReference type="Pfam" id="PF01566">
    <property type="entry name" value="Nramp"/>
    <property type="match status" value="1"/>
</dbReference>
<feature type="transmembrane region" description="Helical" evidence="7">
    <location>
        <begin position="7"/>
        <end position="28"/>
    </location>
</feature>
<feature type="transmembrane region" description="Helical" evidence="7">
    <location>
        <begin position="228"/>
        <end position="248"/>
    </location>
</feature>
<evidence type="ECO:0000256" key="1">
    <source>
        <dbReference type="ARBA" id="ARBA00004141"/>
    </source>
</evidence>
<feature type="transmembrane region" description="Helical" evidence="7">
    <location>
        <begin position="40"/>
        <end position="60"/>
    </location>
</feature>
<keyword evidence="2" id="KW-0813">Transport</keyword>
<evidence type="ECO:0000256" key="4">
    <source>
        <dbReference type="ARBA" id="ARBA00022847"/>
    </source>
</evidence>
<dbReference type="Proteomes" id="UP001200145">
    <property type="component" value="Unassembled WGS sequence"/>
</dbReference>
<feature type="transmembrane region" description="Helical" evidence="7">
    <location>
        <begin position="340"/>
        <end position="360"/>
    </location>
</feature>
<feature type="transmembrane region" description="Helical" evidence="7">
    <location>
        <begin position="81"/>
        <end position="102"/>
    </location>
</feature>
<comment type="caution">
    <text evidence="8">The sequence shown here is derived from an EMBL/GenBank/DDBJ whole genome shotgun (WGS) entry which is preliminary data.</text>
</comment>
<dbReference type="PANTHER" id="PTHR11706:SF33">
    <property type="entry name" value="NATURAL RESISTANCE-ASSOCIATED MACROPHAGE PROTEIN 2"/>
    <property type="match status" value="1"/>
</dbReference>
<keyword evidence="4" id="KW-0769">Symport</keyword>
<evidence type="ECO:0000256" key="5">
    <source>
        <dbReference type="ARBA" id="ARBA00022989"/>
    </source>
</evidence>
<evidence type="ECO:0000313" key="9">
    <source>
        <dbReference type="Proteomes" id="UP001200145"/>
    </source>
</evidence>
<evidence type="ECO:0000256" key="2">
    <source>
        <dbReference type="ARBA" id="ARBA00022448"/>
    </source>
</evidence>
<name>A0ABS9BQ59_9BACT</name>
<dbReference type="PANTHER" id="PTHR11706">
    <property type="entry name" value="SOLUTE CARRIER PROTEIN FAMILY 11 MEMBER"/>
    <property type="match status" value="1"/>
</dbReference>
<accession>A0ABS9BQ59</accession>
<feature type="transmembrane region" description="Helical" evidence="7">
    <location>
        <begin position="275"/>
        <end position="295"/>
    </location>
</feature>
<protein>
    <submittedName>
        <fullName evidence="8">Divalent metal cation transporter</fullName>
    </submittedName>
</protein>
<keyword evidence="9" id="KW-1185">Reference proteome</keyword>
<comment type="subcellular location">
    <subcellularLocation>
        <location evidence="1">Membrane</location>
        <topology evidence="1">Multi-pass membrane protein</topology>
    </subcellularLocation>
</comment>
<proteinExistence type="predicted"/>
<feature type="transmembrane region" description="Helical" evidence="7">
    <location>
        <begin position="315"/>
        <end position="334"/>
    </location>
</feature>